<evidence type="ECO:0000313" key="4">
    <source>
        <dbReference type="Proteomes" id="UP000811246"/>
    </source>
</evidence>
<dbReference type="PANTHER" id="PTHR34794">
    <property type="entry name" value="EXPRESSED PROTEIN"/>
    <property type="match status" value="1"/>
</dbReference>
<accession>A0A922FQN7</accession>
<evidence type="ECO:0000259" key="2">
    <source>
        <dbReference type="Pfam" id="PF05678"/>
    </source>
</evidence>
<dbReference type="InterPro" id="IPR008889">
    <property type="entry name" value="VQ"/>
</dbReference>
<evidence type="ECO:0000256" key="1">
    <source>
        <dbReference type="SAM" id="MobiDB-lite"/>
    </source>
</evidence>
<reference evidence="3" key="1">
    <citation type="submission" date="2021-01" db="EMBL/GenBank/DDBJ databases">
        <authorList>
            <person name="Lovell J.T."/>
            <person name="Bentley N."/>
            <person name="Bhattarai G."/>
            <person name="Jenkins J.W."/>
            <person name="Sreedasyam A."/>
            <person name="Alarcon Y."/>
            <person name="Bock C."/>
            <person name="Boston L."/>
            <person name="Carlson J."/>
            <person name="Cervantes K."/>
            <person name="Clermont K."/>
            <person name="Krom N."/>
            <person name="Kubenka K."/>
            <person name="Mamidi S."/>
            <person name="Mattison C."/>
            <person name="Monteros M."/>
            <person name="Pisani C."/>
            <person name="Plott C."/>
            <person name="Rajasekar S."/>
            <person name="Rhein H.S."/>
            <person name="Rohla C."/>
            <person name="Song M."/>
            <person name="Hilaire R.S."/>
            <person name="Shu S."/>
            <person name="Wells L."/>
            <person name="Wang X."/>
            <person name="Webber J."/>
            <person name="Heerema R.J."/>
            <person name="Klein P."/>
            <person name="Conner P."/>
            <person name="Grauke L."/>
            <person name="Grimwood J."/>
            <person name="Schmutz J."/>
            <person name="Randall J.J."/>
        </authorList>
    </citation>
    <scope>NUCLEOTIDE SEQUENCE</scope>
    <source>
        <tissue evidence="3">Leaf</tissue>
    </source>
</reference>
<evidence type="ECO:0000313" key="3">
    <source>
        <dbReference type="EMBL" id="KAG6724833.1"/>
    </source>
</evidence>
<gene>
    <name evidence="3" type="ORF">I3842_02G001600</name>
</gene>
<name>A0A922FQN7_CARIL</name>
<dbReference type="AlphaFoldDB" id="A0A922FQN7"/>
<protein>
    <recommendedName>
        <fullName evidence="2">VQ domain-containing protein</fullName>
    </recommendedName>
</protein>
<feature type="domain" description="VQ" evidence="2">
    <location>
        <begin position="59"/>
        <end position="81"/>
    </location>
</feature>
<dbReference type="Pfam" id="PF05678">
    <property type="entry name" value="VQ"/>
    <property type="match status" value="1"/>
</dbReference>
<feature type="compositionally biased region" description="Low complexity" evidence="1">
    <location>
        <begin position="1"/>
        <end position="18"/>
    </location>
</feature>
<proteinExistence type="predicted"/>
<comment type="caution">
    <text evidence="3">The sequence shown here is derived from an EMBL/GenBank/DDBJ whole genome shotgun (WGS) entry which is preliminary data.</text>
</comment>
<dbReference type="Proteomes" id="UP000811246">
    <property type="component" value="Chromosome 2"/>
</dbReference>
<organism evidence="3 4">
    <name type="scientific">Carya illinoinensis</name>
    <name type="common">Pecan</name>
    <dbReference type="NCBI Taxonomy" id="32201"/>
    <lineage>
        <taxon>Eukaryota</taxon>
        <taxon>Viridiplantae</taxon>
        <taxon>Streptophyta</taxon>
        <taxon>Embryophyta</taxon>
        <taxon>Tracheophyta</taxon>
        <taxon>Spermatophyta</taxon>
        <taxon>Magnoliopsida</taxon>
        <taxon>eudicotyledons</taxon>
        <taxon>Gunneridae</taxon>
        <taxon>Pentapetalae</taxon>
        <taxon>rosids</taxon>
        <taxon>fabids</taxon>
        <taxon>Fagales</taxon>
        <taxon>Juglandaceae</taxon>
        <taxon>Carya</taxon>
    </lineage>
</organism>
<sequence>MEPYSAYSSSSSSTTYLSQKAKSPKFPRPFHSSSLVHTVRKSVAKPCKRPVVAPLPPMSPPRIYKVDPINFRDLVQKLTGAAELGLPPRLQSVAPPQLDVTRQFQEPPPFSAGGYQQGQLGSGAALEMKPKKISENKEASFSLGMNLSPSPHNWFSFPLLSPVSLSGFEHSKALQLSQDR</sequence>
<dbReference type="PANTHER" id="PTHR34794:SF1">
    <property type="entry name" value="OS10G0101800 PROTEIN"/>
    <property type="match status" value="1"/>
</dbReference>
<dbReference type="InterPro" id="IPR039610">
    <property type="entry name" value="VQ29"/>
</dbReference>
<feature type="region of interest" description="Disordered" evidence="1">
    <location>
        <begin position="1"/>
        <end position="32"/>
    </location>
</feature>
<dbReference type="EMBL" id="CM031826">
    <property type="protein sequence ID" value="KAG6724833.1"/>
    <property type="molecule type" value="Genomic_DNA"/>
</dbReference>